<feature type="compositionally biased region" description="Polar residues" evidence="1">
    <location>
        <begin position="60"/>
        <end position="72"/>
    </location>
</feature>
<dbReference type="EMBL" id="JACVVK020000076">
    <property type="protein sequence ID" value="KAK7495284.1"/>
    <property type="molecule type" value="Genomic_DNA"/>
</dbReference>
<reference evidence="2 3" key="1">
    <citation type="journal article" date="2023" name="Sci. Data">
        <title>Genome assembly of the Korean intertidal mud-creeper Batillaria attramentaria.</title>
        <authorList>
            <person name="Patra A.K."/>
            <person name="Ho P.T."/>
            <person name="Jun S."/>
            <person name="Lee S.J."/>
            <person name="Kim Y."/>
            <person name="Won Y.J."/>
        </authorList>
    </citation>
    <scope>NUCLEOTIDE SEQUENCE [LARGE SCALE GENOMIC DNA]</scope>
    <source>
        <strain evidence="2">Wonlab-2016</strain>
    </source>
</reference>
<comment type="caution">
    <text evidence="2">The sequence shown here is derived from an EMBL/GenBank/DDBJ whole genome shotgun (WGS) entry which is preliminary data.</text>
</comment>
<evidence type="ECO:0000256" key="1">
    <source>
        <dbReference type="SAM" id="MobiDB-lite"/>
    </source>
</evidence>
<sequence>MVTGPNLSEGFPLRLMEGREKKTNSANCQNNRRRWRTDTGDEASELLPTHRKQHGFDGRTSFSQLPAWTPTTTSRTAERIACLLGITHHVTRD</sequence>
<keyword evidence="3" id="KW-1185">Reference proteome</keyword>
<name>A0ABD0L6Q7_9CAEN</name>
<dbReference type="AlphaFoldDB" id="A0ABD0L6Q7"/>
<proteinExistence type="predicted"/>
<protein>
    <submittedName>
        <fullName evidence="2">Uncharacterized protein</fullName>
    </submittedName>
</protein>
<feature type="region of interest" description="Disordered" evidence="1">
    <location>
        <begin position="19"/>
        <end position="72"/>
    </location>
</feature>
<accession>A0ABD0L6Q7</accession>
<dbReference type="Proteomes" id="UP001519460">
    <property type="component" value="Unassembled WGS sequence"/>
</dbReference>
<evidence type="ECO:0000313" key="2">
    <source>
        <dbReference type="EMBL" id="KAK7495284.1"/>
    </source>
</evidence>
<evidence type="ECO:0000313" key="3">
    <source>
        <dbReference type="Proteomes" id="UP001519460"/>
    </source>
</evidence>
<organism evidence="2 3">
    <name type="scientific">Batillaria attramentaria</name>
    <dbReference type="NCBI Taxonomy" id="370345"/>
    <lineage>
        <taxon>Eukaryota</taxon>
        <taxon>Metazoa</taxon>
        <taxon>Spiralia</taxon>
        <taxon>Lophotrochozoa</taxon>
        <taxon>Mollusca</taxon>
        <taxon>Gastropoda</taxon>
        <taxon>Caenogastropoda</taxon>
        <taxon>Sorbeoconcha</taxon>
        <taxon>Cerithioidea</taxon>
        <taxon>Batillariidae</taxon>
        <taxon>Batillaria</taxon>
    </lineage>
</organism>
<gene>
    <name evidence="2" type="ORF">BaRGS_00013466</name>
</gene>